<feature type="compositionally biased region" description="Basic and acidic residues" evidence="1">
    <location>
        <begin position="133"/>
        <end position="160"/>
    </location>
</feature>
<keyword evidence="3" id="KW-1185">Reference proteome</keyword>
<evidence type="ECO:0000313" key="2">
    <source>
        <dbReference type="EMBL" id="KAJ7723153.1"/>
    </source>
</evidence>
<feature type="region of interest" description="Disordered" evidence="1">
    <location>
        <begin position="84"/>
        <end position="171"/>
    </location>
</feature>
<feature type="region of interest" description="Disordered" evidence="1">
    <location>
        <begin position="27"/>
        <end position="51"/>
    </location>
</feature>
<feature type="compositionally biased region" description="Basic and acidic residues" evidence="1">
    <location>
        <begin position="113"/>
        <end position="123"/>
    </location>
</feature>
<dbReference type="Proteomes" id="UP001215598">
    <property type="component" value="Unassembled WGS sequence"/>
</dbReference>
<name>A0AAD7MMN1_9AGAR</name>
<dbReference type="EMBL" id="JARKIB010000213">
    <property type="protein sequence ID" value="KAJ7723153.1"/>
    <property type="molecule type" value="Genomic_DNA"/>
</dbReference>
<organism evidence="2 3">
    <name type="scientific">Mycena metata</name>
    <dbReference type="NCBI Taxonomy" id="1033252"/>
    <lineage>
        <taxon>Eukaryota</taxon>
        <taxon>Fungi</taxon>
        <taxon>Dikarya</taxon>
        <taxon>Basidiomycota</taxon>
        <taxon>Agaricomycotina</taxon>
        <taxon>Agaricomycetes</taxon>
        <taxon>Agaricomycetidae</taxon>
        <taxon>Agaricales</taxon>
        <taxon>Marasmiineae</taxon>
        <taxon>Mycenaceae</taxon>
        <taxon>Mycena</taxon>
    </lineage>
</organism>
<comment type="caution">
    <text evidence="2">The sequence shown here is derived from an EMBL/GenBank/DDBJ whole genome shotgun (WGS) entry which is preliminary data.</text>
</comment>
<dbReference type="AlphaFoldDB" id="A0AAD7MMN1"/>
<evidence type="ECO:0000256" key="1">
    <source>
        <dbReference type="SAM" id="MobiDB-lite"/>
    </source>
</evidence>
<evidence type="ECO:0000313" key="3">
    <source>
        <dbReference type="Proteomes" id="UP001215598"/>
    </source>
</evidence>
<reference evidence="2" key="1">
    <citation type="submission" date="2023-03" db="EMBL/GenBank/DDBJ databases">
        <title>Massive genome expansion in bonnet fungi (Mycena s.s.) driven by repeated elements and novel gene families across ecological guilds.</title>
        <authorList>
            <consortium name="Lawrence Berkeley National Laboratory"/>
            <person name="Harder C.B."/>
            <person name="Miyauchi S."/>
            <person name="Viragh M."/>
            <person name="Kuo A."/>
            <person name="Thoen E."/>
            <person name="Andreopoulos B."/>
            <person name="Lu D."/>
            <person name="Skrede I."/>
            <person name="Drula E."/>
            <person name="Henrissat B."/>
            <person name="Morin E."/>
            <person name="Kohler A."/>
            <person name="Barry K."/>
            <person name="LaButti K."/>
            <person name="Morin E."/>
            <person name="Salamov A."/>
            <person name="Lipzen A."/>
            <person name="Mereny Z."/>
            <person name="Hegedus B."/>
            <person name="Baldrian P."/>
            <person name="Stursova M."/>
            <person name="Weitz H."/>
            <person name="Taylor A."/>
            <person name="Grigoriev I.V."/>
            <person name="Nagy L.G."/>
            <person name="Martin F."/>
            <person name="Kauserud H."/>
        </authorList>
    </citation>
    <scope>NUCLEOTIDE SEQUENCE</scope>
    <source>
        <strain evidence="2">CBHHK182m</strain>
    </source>
</reference>
<protein>
    <submittedName>
        <fullName evidence="2">Uncharacterized protein</fullName>
    </submittedName>
</protein>
<sequence>MRWIEEKKLCERQRRVNKLVEGGIDKGEKYVGKEGGRGEETRRKRREGENKRIRIRGGEVVKATPAPAPVKLVSFPSNQRAAACTAPAPCDPYKPRATASAGSTKWMGSRCGGVKEMERKDGENNEISIASRKGGENAEGEGKGREHEKGGERIEDDAGGREGGWMECRYM</sequence>
<accession>A0AAD7MMN1</accession>
<gene>
    <name evidence="2" type="ORF">B0H16DRAFT_1472993</name>
</gene>
<proteinExistence type="predicted"/>